<gene>
    <name evidence="1" type="ORF">BC739_002197</name>
</gene>
<dbReference type="EMBL" id="JACJID010000002">
    <property type="protein sequence ID" value="MBA8924998.1"/>
    <property type="molecule type" value="Genomic_DNA"/>
</dbReference>
<sequence length="107" mass="11427">MNRALTARERDTLNALLARDFPGAAELRAQAASARVVGTCTCGCPTVDLAVDESAPRSVATRAEAEVAGQAAGVILFVHEGLLSLLEYWEVAEQRATQFPDPALLRF</sequence>
<comment type="caution">
    <text evidence="1">The sequence shown here is derived from an EMBL/GenBank/DDBJ whole genome shotgun (WGS) entry which is preliminary data.</text>
</comment>
<dbReference type="Proteomes" id="UP000517916">
    <property type="component" value="Unassembled WGS sequence"/>
</dbReference>
<name>A0ABR6BDP8_9PSEU</name>
<organism evidence="1 2">
    <name type="scientific">Kutzneria viridogrisea</name>
    <dbReference type="NCBI Taxonomy" id="47990"/>
    <lineage>
        <taxon>Bacteria</taxon>
        <taxon>Bacillati</taxon>
        <taxon>Actinomycetota</taxon>
        <taxon>Actinomycetes</taxon>
        <taxon>Pseudonocardiales</taxon>
        <taxon>Pseudonocardiaceae</taxon>
        <taxon>Kutzneria</taxon>
    </lineage>
</organism>
<evidence type="ECO:0000313" key="1">
    <source>
        <dbReference type="EMBL" id="MBA8924998.1"/>
    </source>
</evidence>
<evidence type="ECO:0000313" key="2">
    <source>
        <dbReference type="Proteomes" id="UP000517916"/>
    </source>
</evidence>
<protein>
    <submittedName>
        <fullName evidence="1">Uncharacterized protein</fullName>
    </submittedName>
</protein>
<keyword evidence="2" id="KW-1185">Reference proteome</keyword>
<accession>A0ABR6BDP8</accession>
<dbReference type="RefSeq" id="WP_025359709.1">
    <property type="nucleotide sequence ID" value="NZ_BAAABQ010000033.1"/>
</dbReference>
<reference evidence="1 2" key="1">
    <citation type="submission" date="2020-08" db="EMBL/GenBank/DDBJ databases">
        <title>Genomic Encyclopedia of Archaeal and Bacterial Type Strains, Phase II (KMG-II): from individual species to whole genera.</title>
        <authorList>
            <person name="Goeker M."/>
        </authorList>
    </citation>
    <scope>NUCLEOTIDE SEQUENCE [LARGE SCALE GENOMIC DNA]</scope>
    <source>
        <strain evidence="1 2">DSM 43850</strain>
    </source>
</reference>
<proteinExistence type="predicted"/>